<evidence type="ECO:0000256" key="7">
    <source>
        <dbReference type="SAM" id="Phobius"/>
    </source>
</evidence>
<evidence type="ECO:0000256" key="1">
    <source>
        <dbReference type="ARBA" id="ARBA00004127"/>
    </source>
</evidence>
<dbReference type="GO" id="GO:0000139">
    <property type="term" value="C:Golgi membrane"/>
    <property type="evidence" value="ECO:0007669"/>
    <property type="project" value="UniProtKB-SubCell"/>
</dbReference>
<feature type="transmembrane region" description="Helical" evidence="7">
    <location>
        <begin position="268"/>
        <end position="289"/>
    </location>
</feature>
<evidence type="ECO:0000256" key="3">
    <source>
        <dbReference type="ARBA" id="ARBA00022692"/>
    </source>
</evidence>
<organism evidence="8 9">
    <name type="scientific">Arthrobotrys conoides</name>
    <dbReference type="NCBI Taxonomy" id="74498"/>
    <lineage>
        <taxon>Eukaryota</taxon>
        <taxon>Fungi</taxon>
        <taxon>Dikarya</taxon>
        <taxon>Ascomycota</taxon>
        <taxon>Pezizomycotina</taxon>
        <taxon>Orbiliomycetes</taxon>
        <taxon>Orbiliales</taxon>
        <taxon>Orbiliaceae</taxon>
        <taxon>Arthrobotrys</taxon>
    </lineage>
</organism>
<dbReference type="PANTHER" id="PTHR16133:SF0">
    <property type="entry name" value="ZINC_IRON REGULATED TRANSPORTER-RELATED PROTEIN 102B, ISOFORM E"/>
    <property type="match status" value="1"/>
</dbReference>
<keyword evidence="4 7" id="KW-1133">Transmembrane helix</keyword>
<gene>
    <name evidence="8" type="ORF">TWF506_005087</name>
</gene>
<proteinExistence type="predicted"/>
<evidence type="ECO:0000313" key="8">
    <source>
        <dbReference type="EMBL" id="KAK6517913.1"/>
    </source>
</evidence>
<feature type="transmembrane region" description="Helical" evidence="7">
    <location>
        <begin position="231"/>
        <end position="253"/>
    </location>
</feature>
<dbReference type="InterPro" id="IPR003689">
    <property type="entry name" value="ZIP"/>
</dbReference>
<comment type="caution">
    <text evidence="8">The sequence shown here is derived from an EMBL/GenBank/DDBJ whole genome shotgun (WGS) entry which is preliminary data.</text>
</comment>
<dbReference type="InterPro" id="IPR045891">
    <property type="entry name" value="ZIP9"/>
</dbReference>
<feature type="transmembrane region" description="Helical" evidence="7">
    <location>
        <begin position="36"/>
        <end position="56"/>
    </location>
</feature>
<dbReference type="GO" id="GO:0046873">
    <property type="term" value="F:metal ion transmembrane transporter activity"/>
    <property type="evidence" value="ECO:0007669"/>
    <property type="project" value="InterPro"/>
</dbReference>
<evidence type="ECO:0000256" key="5">
    <source>
        <dbReference type="ARBA" id="ARBA00023034"/>
    </source>
</evidence>
<dbReference type="EMBL" id="JAVHJM010000002">
    <property type="protein sequence ID" value="KAK6517913.1"/>
    <property type="molecule type" value="Genomic_DNA"/>
</dbReference>
<evidence type="ECO:0000256" key="2">
    <source>
        <dbReference type="ARBA" id="ARBA00004394"/>
    </source>
</evidence>
<dbReference type="Pfam" id="PF02535">
    <property type="entry name" value="Zip"/>
    <property type="match status" value="1"/>
</dbReference>
<evidence type="ECO:0000256" key="4">
    <source>
        <dbReference type="ARBA" id="ARBA00022989"/>
    </source>
</evidence>
<name>A0AAN8PP70_9PEZI</name>
<sequence>MAGGFWWLLLLSFIITSTSIGAGVLPLALTLSRRRIQAISSFGMGLLVGTSLIVIIPEGVSTLYSAYAESESHHTANINTIRSLLSHRDDDGHDHDELESGHHEASPERYVGLALVVGFVFMYLINLLSVWSTHTNNRAYSTFSMNNLRSFNSQESVETPLSSGRSFSTTLGLLIHATADGIALGATANSSKPSLGLIVFFAIMLHKAPAAFGLVAILLKQGLSKRQARTHLIAFSLAAPVGAFGTWLVISVLGGNGDADDHHMTTEWWSGVLLLFSAGTFLFVAMHAMQEIAGGGHNHGTGSHGHELRMQDIDTTPSDDEDKMQNALLTVAGMLAPLITYLGPHHAH</sequence>
<keyword evidence="9" id="KW-1185">Reference proteome</keyword>
<reference evidence="8 9" key="1">
    <citation type="submission" date="2019-10" db="EMBL/GenBank/DDBJ databases">
        <authorList>
            <person name="Palmer J.M."/>
        </authorList>
    </citation>
    <scope>NUCLEOTIDE SEQUENCE [LARGE SCALE GENOMIC DNA]</scope>
    <source>
        <strain evidence="8 9">TWF506</strain>
    </source>
</reference>
<evidence type="ECO:0000313" key="9">
    <source>
        <dbReference type="Proteomes" id="UP001307849"/>
    </source>
</evidence>
<protein>
    <recommendedName>
        <fullName evidence="10">Zinc/iron permease</fullName>
    </recommendedName>
</protein>
<dbReference type="GO" id="GO:0006829">
    <property type="term" value="P:zinc ion transport"/>
    <property type="evidence" value="ECO:0007669"/>
    <property type="project" value="InterPro"/>
</dbReference>
<keyword evidence="5" id="KW-0333">Golgi apparatus</keyword>
<comment type="subcellular location">
    <subcellularLocation>
        <location evidence="1">Endomembrane system</location>
        <topology evidence="1">Multi-pass membrane protein</topology>
    </subcellularLocation>
    <subcellularLocation>
        <location evidence="2">Golgi apparatus membrane</location>
    </subcellularLocation>
</comment>
<feature type="transmembrane region" description="Helical" evidence="7">
    <location>
        <begin position="195"/>
        <end position="219"/>
    </location>
</feature>
<dbReference type="Proteomes" id="UP001307849">
    <property type="component" value="Unassembled WGS sequence"/>
</dbReference>
<accession>A0AAN8PP70</accession>
<feature type="transmembrane region" description="Helical" evidence="7">
    <location>
        <begin position="110"/>
        <end position="131"/>
    </location>
</feature>
<keyword evidence="3 7" id="KW-0812">Transmembrane</keyword>
<dbReference type="PANTHER" id="PTHR16133">
    <property type="entry name" value="SOLUTE CARRIER FAMILY 39 ZINC TRANSPORTER , MEMBER 9-RELATED"/>
    <property type="match status" value="1"/>
</dbReference>
<evidence type="ECO:0008006" key="10">
    <source>
        <dbReference type="Google" id="ProtNLM"/>
    </source>
</evidence>
<feature type="transmembrane region" description="Helical" evidence="7">
    <location>
        <begin position="6"/>
        <end position="29"/>
    </location>
</feature>
<dbReference type="AlphaFoldDB" id="A0AAN8PP70"/>
<keyword evidence="6 7" id="KW-0472">Membrane</keyword>
<evidence type="ECO:0000256" key="6">
    <source>
        <dbReference type="ARBA" id="ARBA00023136"/>
    </source>
</evidence>